<sequence>MDEKLKKLEKLHALFDLGITETIRKVGDMGLPVPVMISVLEIHKINLWFNLLKKSQPDLFGKYIDYYKENDEKIKKLLGDGN</sequence>
<gene>
    <name evidence="1" type="ORF">A2172_03725</name>
</gene>
<dbReference type="EMBL" id="MHCP01000027">
    <property type="protein sequence ID" value="OGY23287.1"/>
    <property type="molecule type" value="Genomic_DNA"/>
</dbReference>
<reference evidence="1 2" key="1">
    <citation type="journal article" date="2016" name="Nat. Commun.">
        <title>Thousands of microbial genomes shed light on interconnected biogeochemical processes in an aquifer system.</title>
        <authorList>
            <person name="Anantharaman K."/>
            <person name="Brown C.T."/>
            <person name="Hug L.A."/>
            <person name="Sharon I."/>
            <person name="Castelle C.J."/>
            <person name="Probst A.J."/>
            <person name="Thomas B.C."/>
            <person name="Singh A."/>
            <person name="Wilkins M.J."/>
            <person name="Karaoz U."/>
            <person name="Brodie E.L."/>
            <person name="Williams K.H."/>
            <person name="Hubbard S.S."/>
            <person name="Banfield J.F."/>
        </authorList>
    </citation>
    <scope>NUCLEOTIDE SEQUENCE [LARGE SCALE GENOMIC DNA]</scope>
</reference>
<accession>A0A1G1W7F8</accession>
<dbReference type="AlphaFoldDB" id="A0A1G1W7F8"/>
<comment type="caution">
    <text evidence="1">The sequence shown here is derived from an EMBL/GenBank/DDBJ whole genome shotgun (WGS) entry which is preliminary data.</text>
</comment>
<evidence type="ECO:0000313" key="1">
    <source>
        <dbReference type="EMBL" id="OGY23287.1"/>
    </source>
</evidence>
<organism evidence="1 2">
    <name type="scientific">Candidatus Woykebacteria bacterium RBG_13_40_15</name>
    <dbReference type="NCBI Taxonomy" id="1802593"/>
    <lineage>
        <taxon>Bacteria</taxon>
        <taxon>Candidatus Woykeibacteriota</taxon>
    </lineage>
</organism>
<protein>
    <submittedName>
        <fullName evidence="1">Uncharacterized protein</fullName>
    </submittedName>
</protein>
<proteinExistence type="predicted"/>
<dbReference type="STRING" id="1802593.A2172_03725"/>
<dbReference type="Proteomes" id="UP000176631">
    <property type="component" value="Unassembled WGS sequence"/>
</dbReference>
<evidence type="ECO:0000313" key="2">
    <source>
        <dbReference type="Proteomes" id="UP000176631"/>
    </source>
</evidence>
<name>A0A1G1W7F8_9BACT</name>